<organism evidence="2 3">
    <name type="scientific">Celeribacter indicus</name>
    <dbReference type="NCBI Taxonomy" id="1208324"/>
    <lineage>
        <taxon>Bacteria</taxon>
        <taxon>Pseudomonadati</taxon>
        <taxon>Pseudomonadota</taxon>
        <taxon>Alphaproteobacteria</taxon>
        <taxon>Rhodobacterales</taxon>
        <taxon>Roseobacteraceae</taxon>
        <taxon>Celeribacter</taxon>
    </lineage>
</organism>
<evidence type="ECO:0008006" key="4">
    <source>
        <dbReference type="Google" id="ProtNLM"/>
    </source>
</evidence>
<sequence length="195" mass="22238">MRQSLISRFQALHRAYRQRTEATLTVETVLVLPLLVTAITMTYSYFAAFEQKAIANKAAYTISDYLSRQTVPINADFIDGLEEIYRFLNNVPDARLRVTSVRRSQDWNKNEYYKLIWSYASNGGTVLTQDTLASVEDRLPTLALGEEFVIVEVSRDWQPIFKVGLGTVTFGDFVVTKPRFAPKVVFEYSDGRLSS</sequence>
<dbReference type="KEGG" id="cid:P73_3318"/>
<dbReference type="EMBL" id="CP004393">
    <property type="protein sequence ID" value="AJE48033.1"/>
    <property type="molecule type" value="Genomic_DNA"/>
</dbReference>
<dbReference type="Proteomes" id="UP000031521">
    <property type="component" value="Chromosome"/>
</dbReference>
<feature type="transmembrane region" description="Helical" evidence="1">
    <location>
        <begin position="21"/>
        <end position="46"/>
    </location>
</feature>
<accession>A0A0B5DX52</accession>
<gene>
    <name evidence="2" type="ORF">P73_3318</name>
</gene>
<name>A0A0B5DX52_9RHOB</name>
<evidence type="ECO:0000313" key="3">
    <source>
        <dbReference type="Proteomes" id="UP000031521"/>
    </source>
</evidence>
<dbReference type="RefSeq" id="WP_043870455.1">
    <property type="nucleotide sequence ID" value="NZ_CP004393.1"/>
</dbReference>
<dbReference type="HOGENOM" id="CLU_097527_0_0_5"/>
<proteinExistence type="predicted"/>
<dbReference type="OrthoDB" id="7876207at2"/>
<keyword evidence="1" id="KW-0472">Membrane</keyword>
<keyword evidence="1" id="KW-0812">Transmembrane</keyword>
<keyword evidence="1" id="KW-1133">Transmembrane helix</keyword>
<protein>
    <recommendedName>
        <fullName evidence="4">Flp pilus assembly protein TadG</fullName>
    </recommendedName>
</protein>
<dbReference type="AlphaFoldDB" id="A0A0B5DX52"/>
<evidence type="ECO:0000256" key="1">
    <source>
        <dbReference type="SAM" id="Phobius"/>
    </source>
</evidence>
<keyword evidence="3" id="KW-1185">Reference proteome</keyword>
<dbReference type="STRING" id="1208324.P73_3318"/>
<reference evidence="2 3" key="1">
    <citation type="journal article" date="2014" name="Int. J. Syst. Evol. Microbiol.">
        <title>Celeribacter indicus sp. nov., a polycyclic aromatic hydrocarbon-degrading bacterium from deep-sea sediment and reclassification of Huaishuia halophila as Celeribacter halophilus comb. nov.</title>
        <authorList>
            <person name="Lai Q."/>
            <person name="Cao J."/>
            <person name="Yuan J."/>
            <person name="Li F."/>
            <person name="Shao Z."/>
        </authorList>
    </citation>
    <scope>NUCLEOTIDE SEQUENCE [LARGE SCALE GENOMIC DNA]</scope>
    <source>
        <strain evidence="2">P73</strain>
    </source>
</reference>
<evidence type="ECO:0000313" key="2">
    <source>
        <dbReference type="EMBL" id="AJE48033.1"/>
    </source>
</evidence>